<dbReference type="PROSITE" id="PS51329">
    <property type="entry name" value="C_CAP_COFACTOR_C"/>
    <property type="match status" value="1"/>
</dbReference>
<evidence type="ECO:0000313" key="10">
    <source>
        <dbReference type="EMBL" id="TPX46488.1"/>
    </source>
</evidence>
<dbReference type="EMBL" id="QEAN01000134">
    <property type="protein sequence ID" value="TPX46488.1"/>
    <property type="molecule type" value="Genomic_DNA"/>
</dbReference>
<keyword evidence="12" id="KW-1185">Reference proteome</keyword>
<dbReference type="InterPro" id="IPR017901">
    <property type="entry name" value="C-CAP_CF_C-like"/>
</dbReference>
<dbReference type="Gene3D" id="1.25.40.330">
    <property type="entry name" value="Adenylate cyclase-associated CAP, N-terminal domain"/>
    <property type="match status" value="1"/>
</dbReference>
<protein>
    <recommendedName>
        <fullName evidence="6 7">Adenylyl cyclase-associated protein</fullName>
    </recommendedName>
</protein>
<dbReference type="OrthoDB" id="77251at2759"/>
<evidence type="ECO:0000256" key="1">
    <source>
        <dbReference type="ARBA" id="ARBA00004202"/>
    </source>
</evidence>
<sequence length="460" mass="48569">MSEAALTSIIKRLEAATVKLENMASNQTSGSGASSASPSSSGSTFAVLSAFDDLVNTNTKTYADLSARIGGLVKDQADAVMIAFQAERCLIQIASTSKKPTDQTTLQSLMKPLLDAGARVAELREKNRSSPISTLLGEVAEGISGLGWVGVEPAPAPFVGEYKDSAQFWANKVIKEFKEKDKLYIDWANSFVTILGELQSYVKKYHTTGLAWNPKGGDAKSVAGSSTPTAATPSSGPLPSASASATLFSELNKEGSVTSGLRKVDKSEMTHKNPELRGSSIVPASAAISKASPNNAAAAAPAKPPKFVLEGSKWAVENQNNNNNLVIDNANIKQSVYIYNCQNSTIQIKGKIKTVALDNCKKVGLVMETILATVDVVNCKSVQIQVTGTCPTVNIDKTDGIQVYLSKSALGAEIMTAKSSEMNVLFEGADGDFVEKPVAEQFKTVVKNGALVTLPVEHKG</sequence>
<reference evidence="12 13" key="1">
    <citation type="journal article" date="2019" name="Sci. Rep.">
        <title>Comparative genomics of chytrid fungi reveal insights into the obligate biotrophic and pathogenic lifestyle of Synchytrium endobioticum.</title>
        <authorList>
            <person name="van de Vossenberg B.T.L.H."/>
            <person name="Warris S."/>
            <person name="Nguyen H.D.T."/>
            <person name="van Gent-Pelzer M.P.E."/>
            <person name="Joly D.L."/>
            <person name="van de Geest H.C."/>
            <person name="Bonants P.J.M."/>
            <person name="Smith D.S."/>
            <person name="Levesque C.A."/>
            <person name="van der Lee T.A.J."/>
        </authorList>
    </citation>
    <scope>NUCLEOTIDE SEQUENCE [LARGE SCALE GENOMIC DNA]</scope>
    <source>
        <strain evidence="11 13">LEV6574</strain>
        <strain evidence="10 12">MB42</strain>
    </source>
</reference>
<dbReference type="AlphaFoldDB" id="A0A507D5N2"/>
<dbReference type="Pfam" id="PF21938">
    <property type="entry name" value="CAP_N"/>
    <property type="match status" value="1"/>
</dbReference>
<dbReference type="Gene3D" id="2.160.20.70">
    <property type="match status" value="1"/>
</dbReference>
<dbReference type="SUPFAM" id="SSF101278">
    <property type="entry name" value="N-terminal domain of adenylylcyclase associated protein, CAP"/>
    <property type="match status" value="1"/>
</dbReference>
<evidence type="ECO:0000256" key="6">
    <source>
        <dbReference type="ARBA" id="ARBA00072052"/>
    </source>
</evidence>
<dbReference type="InterPro" id="IPR036222">
    <property type="entry name" value="CAP_N_sf"/>
</dbReference>
<name>A0A507D5N2_9FUNG</name>
<dbReference type="InterPro" id="IPR006599">
    <property type="entry name" value="CARP_motif"/>
</dbReference>
<evidence type="ECO:0000256" key="3">
    <source>
        <dbReference type="ARBA" id="ARBA00022475"/>
    </source>
</evidence>
<dbReference type="PANTHER" id="PTHR10652:SF0">
    <property type="entry name" value="ADENYLYL CYCLASE-ASSOCIATED PROTEIN"/>
    <property type="match status" value="1"/>
</dbReference>
<dbReference type="STRING" id="286115.A0A507D5N2"/>
<dbReference type="InterPro" id="IPR053950">
    <property type="entry name" value="CAP_N"/>
</dbReference>
<dbReference type="EMBL" id="QEAM01000093">
    <property type="protein sequence ID" value="TPX46826.1"/>
    <property type="molecule type" value="Genomic_DNA"/>
</dbReference>
<dbReference type="InterPro" id="IPR013912">
    <property type="entry name" value="Adenylate_cyclase-assoc_CAP_C"/>
</dbReference>
<dbReference type="Proteomes" id="UP000317494">
    <property type="component" value="Unassembled WGS sequence"/>
</dbReference>
<dbReference type="GO" id="GO:0008179">
    <property type="term" value="F:adenylate cyclase binding"/>
    <property type="evidence" value="ECO:0007669"/>
    <property type="project" value="TreeGrafter"/>
</dbReference>
<feature type="compositionally biased region" description="Low complexity" evidence="8">
    <location>
        <begin position="223"/>
        <end position="241"/>
    </location>
</feature>
<evidence type="ECO:0000256" key="4">
    <source>
        <dbReference type="ARBA" id="ARBA00023136"/>
    </source>
</evidence>
<dbReference type="GO" id="GO:0005886">
    <property type="term" value="C:plasma membrane"/>
    <property type="evidence" value="ECO:0007669"/>
    <property type="project" value="UniProtKB-SubCell"/>
</dbReference>
<dbReference type="GO" id="GO:0005737">
    <property type="term" value="C:cytoplasm"/>
    <property type="evidence" value="ECO:0007669"/>
    <property type="project" value="TreeGrafter"/>
</dbReference>
<dbReference type="GO" id="GO:0007015">
    <property type="term" value="P:actin filament organization"/>
    <property type="evidence" value="ECO:0007669"/>
    <property type="project" value="TreeGrafter"/>
</dbReference>
<proteinExistence type="inferred from homology"/>
<dbReference type="InterPro" id="IPR016098">
    <property type="entry name" value="CAP/MinC_C"/>
</dbReference>
<organism evidence="10 12">
    <name type="scientific">Synchytrium endobioticum</name>
    <dbReference type="NCBI Taxonomy" id="286115"/>
    <lineage>
        <taxon>Eukaryota</taxon>
        <taxon>Fungi</taxon>
        <taxon>Fungi incertae sedis</taxon>
        <taxon>Chytridiomycota</taxon>
        <taxon>Chytridiomycota incertae sedis</taxon>
        <taxon>Chytridiomycetes</taxon>
        <taxon>Synchytriales</taxon>
        <taxon>Synchytriaceae</taxon>
        <taxon>Synchytrium</taxon>
    </lineage>
</organism>
<evidence type="ECO:0000256" key="2">
    <source>
        <dbReference type="ARBA" id="ARBA00007659"/>
    </source>
</evidence>
<dbReference type="Pfam" id="PF01213">
    <property type="entry name" value="CAP_N-CM"/>
    <property type="match status" value="1"/>
</dbReference>
<feature type="region of interest" description="Disordered" evidence="8">
    <location>
        <begin position="216"/>
        <end position="241"/>
    </location>
</feature>
<dbReference type="PANTHER" id="PTHR10652">
    <property type="entry name" value="ADENYLYL CYCLASE-ASSOCIATED PROTEIN"/>
    <property type="match status" value="1"/>
</dbReference>
<dbReference type="SMART" id="SM00673">
    <property type="entry name" value="CARP"/>
    <property type="match status" value="2"/>
</dbReference>
<dbReference type="GO" id="GO:0003779">
    <property type="term" value="F:actin binding"/>
    <property type="evidence" value="ECO:0007669"/>
    <property type="project" value="InterPro"/>
</dbReference>
<accession>A0A507D5N2</accession>
<evidence type="ECO:0000256" key="8">
    <source>
        <dbReference type="SAM" id="MobiDB-lite"/>
    </source>
</evidence>
<evidence type="ECO:0000313" key="11">
    <source>
        <dbReference type="EMBL" id="TPX46826.1"/>
    </source>
</evidence>
<dbReference type="InterPro" id="IPR001837">
    <property type="entry name" value="Adenylate_cyclase-assoc_CAP"/>
</dbReference>
<comment type="function">
    <text evidence="5">The N-terminal domain binds to adenylyl cyclase, thereby enabling adenylyl cyclase to be activated by upstream regulatory signals, such as Ras. The C-terminal domain is required for normal cellular morphology and growth control.</text>
</comment>
<evidence type="ECO:0000313" key="13">
    <source>
        <dbReference type="Proteomes" id="UP000320475"/>
    </source>
</evidence>
<evidence type="ECO:0000256" key="5">
    <source>
        <dbReference type="ARBA" id="ARBA00054756"/>
    </source>
</evidence>
<evidence type="ECO:0000256" key="7">
    <source>
        <dbReference type="RuleBase" id="RU000647"/>
    </source>
</evidence>
<keyword evidence="4" id="KW-0472">Membrane</keyword>
<dbReference type="GO" id="GO:0019933">
    <property type="term" value="P:cAMP-mediated signaling"/>
    <property type="evidence" value="ECO:0007669"/>
    <property type="project" value="TreeGrafter"/>
</dbReference>
<comment type="similarity">
    <text evidence="2 7">Belongs to the CAP family.</text>
</comment>
<dbReference type="VEuPathDB" id="FungiDB:SeMB42_g03670"/>
<evidence type="ECO:0000313" key="12">
    <source>
        <dbReference type="Proteomes" id="UP000317494"/>
    </source>
</evidence>
<comment type="caution">
    <text evidence="10">The sequence shown here is derived from an EMBL/GenBank/DDBJ whole genome shotgun (WGS) entry which is preliminary data.</text>
</comment>
<gene>
    <name evidence="11" type="ORF">SeLEV6574_g03000</name>
    <name evidence="10" type="ORF">SeMB42_g03670</name>
</gene>
<feature type="domain" description="C-CAP/cofactor C-like" evidence="9">
    <location>
        <begin position="301"/>
        <end position="440"/>
    </location>
</feature>
<dbReference type="InterPro" id="IPR036223">
    <property type="entry name" value="CAP_C_sf"/>
</dbReference>
<comment type="subcellular location">
    <subcellularLocation>
        <location evidence="1">Cell membrane</location>
        <topology evidence="1">Peripheral membrane protein</topology>
    </subcellularLocation>
</comment>
<dbReference type="Pfam" id="PF08603">
    <property type="entry name" value="CAP_C"/>
    <property type="match status" value="1"/>
</dbReference>
<dbReference type="FunFam" id="2.160.20.70:FF:000001">
    <property type="entry name" value="Adenylyl cyclase-associated protein"/>
    <property type="match status" value="1"/>
</dbReference>
<dbReference type="Proteomes" id="UP000320475">
    <property type="component" value="Unassembled WGS sequence"/>
</dbReference>
<dbReference type="InterPro" id="IPR013992">
    <property type="entry name" value="Adenylate_cyclase-assoc_CAP_N"/>
</dbReference>
<evidence type="ECO:0000259" key="9">
    <source>
        <dbReference type="PROSITE" id="PS51329"/>
    </source>
</evidence>
<keyword evidence="3" id="KW-1003">Cell membrane</keyword>
<dbReference type="FunFam" id="1.25.40.330:FF:000001">
    <property type="entry name" value="Adenylyl cyclase-associated protein"/>
    <property type="match status" value="1"/>
</dbReference>
<dbReference type="SUPFAM" id="SSF69340">
    <property type="entry name" value="C-terminal domain of adenylylcyclase associated protein"/>
    <property type="match status" value="1"/>
</dbReference>